<keyword evidence="2" id="KW-1185">Reference proteome</keyword>
<evidence type="ECO:0000313" key="2">
    <source>
        <dbReference type="Proteomes" id="UP001151760"/>
    </source>
</evidence>
<dbReference type="Proteomes" id="UP001151760">
    <property type="component" value="Unassembled WGS sequence"/>
</dbReference>
<dbReference type="EMBL" id="BQNB010017559">
    <property type="protein sequence ID" value="GJT64600.1"/>
    <property type="molecule type" value="Genomic_DNA"/>
</dbReference>
<name>A0ABQ5FMS8_9ASTR</name>
<proteinExistence type="predicted"/>
<accession>A0ABQ5FMS8</accession>
<reference evidence="1" key="1">
    <citation type="journal article" date="2022" name="Int. J. Mol. Sci.">
        <title>Draft Genome of Tanacetum Coccineum: Genomic Comparison of Closely Related Tanacetum-Family Plants.</title>
        <authorList>
            <person name="Yamashiro T."/>
            <person name="Shiraishi A."/>
            <person name="Nakayama K."/>
            <person name="Satake H."/>
        </authorList>
    </citation>
    <scope>NUCLEOTIDE SEQUENCE</scope>
</reference>
<sequence length="231" mass="27935">MESSYDVYSRHKIIVVNSLKIMKWYGYNHLEEIIVRRRDDKLYKFREGDFKRLCRQDIEDMLLLLVQNKLSNLNIEERYTLNVALRMFTRRIVIQEHVEDLQLGVESYQKKINLQRPDSYHSDLRKMTAYTAYPDIHGIIYEDELNRKRLMRTDELHKFSDGTLNYVRTALSNIDQRIDMDYLPNRKWSKQDKQRDQVMIQAIDKKLKDRRLMRNLEKFVGENLTGETYGC</sequence>
<evidence type="ECO:0000313" key="1">
    <source>
        <dbReference type="EMBL" id="GJT64600.1"/>
    </source>
</evidence>
<gene>
    <name evidence="1" type="ORF">Tco_1016080</name>
</gene>
<protein>
    <submittedName>
        <fullName evidence="1">Uncharacterized protein</fullName>
    </submittedName>
</protein>
<reference evidence="1" key="2">
    <citation type="submission" date="2022-01" db="EMBL/GenBank/DDBJ databases">
        <authorList>
            <person name="Yamashiro T."/>
            <person name="Shiraishi A."/>
            <person name="Satake H."/>
            <person name="Nakayama K."/>
        </authorList>
    </citation>
    <scope>NUCLEOTIDE SEQUENCE</scope>
</reference>
<comment type="caution">
    <text evidence="1">The sequence shown here is derived from an EMBL/GenBank/DDBJ whole genome shotgun (WGS) entry which is preliminary data.</text>
</comment>
<organism evidence="1 2">
    <name type="scientific">Tanacetum coccineum</name>
    <dbReference type="NCBI Taxonomy" id="301880"/>
    <lineage>
        <taxon>Eukaryota</taxon>
        <taxon>Viridiplantae</taxon>
        <taxon>Streptophyta</taxon>
        <taxon>Embryophyta</taxon>
        <taxon>Tracheophyta</taxon>
        <taxon>Spermatophyta</taxon>
        <taxon>Magnoliopsida</taxon>
        <taxon>eudicotyledons</taxon>
        <taxon>Gunneridae</taxon>
        <taxon>Pentapetalae</taxon>
        <taxon>asterids</taxon>
        <taxon>campanulids</taxon>
        <taxon>Asterales</taxon>
        <taxon>Asteraceae</taxon>
        <taxon>Asteroideae</taxon>
        <taxon>Anthemideae</taxon>
        <taxon>Anthemidinae</taxon>
        <taxon>Tanacetum</taxon>
    </lineage>
</organism>